<feature type="domain" description="SAM-dependent MTase RsmB/NOP-type" evidence="7">
    <location>
        <begin position="155"/>
        <end position="433"/>
    </location>
</feature>
<comment type="caution">
    <text evidence="8">The sequence shown here is derived from an EMBL/GenBank/DDBJ whole genome shotgun (WGS) entry which is preliminary data.</text>
</comment>
<feature type="active site" description="Nucleophile" evidence="6">
    <location>
        <position position="367"/>
    </location>
</feature>
<evidence type="ECO:0000256" key="3">
    <source>
        <dbReference type="ARBA" id="ARBA00022679"/>
    </source>
</evidence>
<feature type="binding site" evidence="6">
    <location>
        <position position="298"/>
    </location>
    <ligand>
        <name>S-adenosyl-L-methionine</name>
        <dbReference type="ChEBI" id="CHEBI:59789"/>
    </ligand>
</feature>
<dbReference type="GO" id="GO:0003723">
    <property type="term" value="F:RNA binding"/>
    <property type="evidence" value="ECO:0007669"/>
    <property type="project" value="UniProtKB-UniRule"/>
</dbReference>
<dbReference type="Pfam" id="PF22458">
    <property type="entry name" value="RsmF-B_ferredox"/>
    <property type="match status" value="1"/>
</dbReference>
<keyword evidence="3 6" id="KW-0808">Transferase</keyword>
<dbReference type="InterPro" id="IPR029063">
    <property type="entry name" value="SAM-dependent_MTases_sf"/>
</dbReference>
<dbReference type="PANTHER" id="PTHR22807">
    <property type="entry name" value="NOP2 YEAST -RELATED NOL1/NOP2/FMU SUN DOMAIN-CONTAINING"/>
    <property type="match status" value="1"/>
</dbReference>
<dbReference type="InterPro" id="IPR001678">
    <property type="entry name" value="MeTrfase_RsmB-F_NOP2_dom"/>
</dbReference>
<comment type="similarity">
    <text evidence="1 6">Belongs to the class I-like SAM-binding methyltransferase superfamily. RsmB/NOP family.</text>
</comment>
<dbReference type="SUPFAM" id="SSF53335">
    <property type="entry name" value="S-adenosyl-L-methionine-dependent methyltransferases"/>
    <property type="match status" value="1"/>
</dbReference>
<feature type="binding site" evidence="6">
    <location>
        <position position="314"/>
    </location>
    <ligand>
        <name>S-adenosyl-L-methionine</name>
        <dbReference type="ChEBI" id="CHEBI:59789"/>
    </ligand>
</feature>
<protein>
    <submittedName>
        <fullName evidence="8">RsmB/NOP family class I SAM-dependent RNA methyltransferase</fullName>
    </submittedName>
</protein>
<accession>A0A545TU26</accession>
<gene>
    <name evidence="8" type="ORF">FKG95_11205</name>
</gene>
<dbReference type="Gene3D" id="3.40.50.150">
    <property type="entry name" value="Vaccinia Virus protein VP39"/>
    <property type="match status" value="1"/>
</dbReference>
<proteinExistence type="inferred from homology"/>
<dbReference type="PRINTS" id="PR02008">
    <property type="entry name" value="RCMTFAMILY"/>
</dbReference>
<dbReference type="InterPro" id="IPR023267">
    <property type="entry name" value="RCMT"/>
</dbReference>
<dbReference type="RefSeq" id="WP_142896430.1">
    <property type="nucleotide sequence ID" value="NZ_ML660054.1"/>
</dbReference>
<dbReference type="CDD" id="cd02440">
    <property type="entry name" value="AdoMet_MTases"/>
    <property type="match status" value="1"/>
</dbReference>
<dbReference type="Pfam" id="PF01189">
    <property type="entry name" value="Methyltr_RsmB-F"/>
    <property type="match status" value="1"/>
</dbReference>
<organism evidence="8 9">
    <name type="scientific">Denitrobaculum tricleocarpae</name>
    <dbReference type="NCBI Taxonomy" id="2591009"/>
    <lineage>
        <taxon>Bacteria</taxon>
        <taxon>Pseudomonadati</taxon>
        <taxon>Pseudomonadota</taxon>
        <taxon>Alphaproteobacteria</taxon>
        <taxon>Rhodospirillales</taxon>
        <taxon>Rhodospirillaceae</taxon>
        <taxon>Denitrobaculum</taxon>
    </lineage>
</organism>
<dbReference type="InterPro" id="IPR054728">
    <property type="entry name" value="RsmB-like_ferredoxin"/>
</dbReference>
<dbReference type="Proteomes" id="UP000315252">
    <property type="component" value="Unassembled WGS sequence"/>
</dbReference>
<evidence type="ECO:0000313" key="9">
    <source>
        <dbReference type="Proteomes" id="UP000315252"/>
    </source>
</evidence>
<evidence type="ECO:0000256" key="6">
    <source>
        <dbReference type="PROSITE-ProRule" id="PRU01023"/>
    </source>
</evidence>
<dbReference type="PROSITE" id="PS51686">
    <property type="entry name" value="SAM_MT_RSMB_NOP"/>
    <property type="match status" value="1"/>
</dbReference>
<keyword evidence="4 6" id="KW-0949">S-adenosyl-L-methionine</keyword>
<dbReference type="InterPro" id="IPR049560">
    <property type="entry name" value="MeTrfase_RsmB-F_NOP2_cat"/>
</dbReference>
<comment type="caution">
    <text evidence="6">Lacks conserved residue(s) required for the propagation of feature annotation.</text>
</comment>
<evidence type="ECO:0000256" key="1">
    <source>
        <dbReference type="ARBA" id="ARBA00007494"/>
    </source>
</evidence>
<evidence type="ECO:0000313" key="8">
    <source>
        <dbReference type="EMBL" id="TQV80716.1"/>
    </source>
</evidence>
<dbReference type="EMBL" id="VHSH01000003">
    <property type="protein sequence ID" value="TQV80716.1"/>
    <property type="molecule type" value="Genomic_DNA"/>
</dbReference>
<evidence type="ECO:0000256" key="5">
    <source>
        <dbReference type="ARBA" id="ARBA00022884"/>
    </source>
</evidence>
<dbReference type="PROSITE" id="PS01153">
    <property type="entry name" value="NOL1_NOP2_SUN"/>
    <property type="match status" value="1"/>
</dbReference>
<dbReference type="PANTHER" id="PTHR22807:SF53">
    <property type="entry name" value="RIBOSOMAL RNA SMALL SUBUNIT METHYLTRANSFERASE B-RELATED"/>
    <property type="match status" value="1"/>
</dbReference>
<evidence type="ECO:0000256" key="2">
    <source>
        <dbReference type="ARBA" id="ARBA00022603"/>
    </source>
</evidence>
<dbReference type="InterPro" id="IPR018314">
    <property type="entry name" value="RsmB/NOL1/NOP2-like_CS"/>
</dbReference>
<dbReference type="AlphaFoldDB" id="A0A545TU26"/>
<dbReference type="GO" id="GO:0001510">
    <property type="term" value="P:RNA methylation"/>
    <property type="evidence" value="ECO:0007669"/>
    <property type="project" value="InterPro"/>
</dbReference>
<evidence type="ECO:0000259" key="7">
    <source>
        <dbReference type="PROSITE" id="PS51686"/>
    </source>
</evidence>
<feature type="binding site" evidence="6">
    <location>
        <position position="269"/>
    </location>
    <ligand>
        <name>S-adenosyl-L-methionine</name>
        <dbReference type="ChEBI" id="CHEBI:59789"/>
    </ligand>
</feature>
<keyword evidence="5 6" id="KW-0694">RNA-binding</keyword>
<keyword evidence="2 6" id="KW-0489">Methyltransferase</keyword>
<dbReference type="OrthoDB" id="9810297at2"/>
<dbReference type="GO" id="GO:0008173">
    <property type="term" value="F:RNA methyltransferase activity"/>
    <property type="evidence" value="ECO:0007669"/>
    <property type="project" value="InterPro"/>
</dbReference>
<sequence length="437" mass="47796">MRPGARVGAVIEILQELEKTNLTADRVVTSYTRSRRYIGSKDRREIGNLVFSILRSKLRLTWWLERAGHAEISPRALAIASLSLQSGQTQGDVPSLFSGEGYGPPELTSKEETLIEALSGSELVHPDQPDWVRDEVVPWLHPRLLSRFGSNMAAEMAALQNEADVVLRVNRLKGTRSGAQKALAQEDVATRETAMAPLGLRVEGRRSLRASRAFRDGLIEVQDEGSQLVALLCDAAPGMAVADYCAGAGGKTLALAAEMQGKGRITALDSDAKRLERAGPRLERAGVQIVELKTLPDDSWTAKSAGSFDRVLVDAPCSGSGVWRRQPDARLALTPKRFEGYLQAQRAVLQSASLLVRRGGRLIYATCSLLPEEDEQQVEAFLAANPDFSQLILAEVWNKVLPDVACPAEGFHLLLTPRQHGTDGFFVSILERRLEDT</sequence>
<name>A0A545TU26_9PROT</name>
<reference evidence="8 9" key="1">
    <citation type="submission" date="2019-06" db="EMBL/GenBank/DDBJ databases">
        <title>Whole genome sequence for Rhodospirillaceae sp. R148.</title>
        <authorList>
            <person name="Wang G."/>
        </authorList>
    </citation>
    <scope>NUCLEOTIDE SEQUENCE [LARGE SCALE GENOMIC DNA]</scope>
    <source>
        <strain evidence="8 9">R148</strain>
    </source>
</reference>
<keyword evidence="9" id="KW-1185">Reference proteome</keyword>
<evidence type="ECO:0000256" key="4">
    <source>
        <dbReference type="ARBA" id="ARBA00022691"/>
    </source>
</evidence>